<evidence type="ECO:0000256" key="1">
    <source>
        <dbReference type="ARBA" id="ARBA00009104"/>
    </source>
</evidence>
<gene>
    <name evidence="8" type="ORF">D9V34_12195</name>
</gene>
<dbReference type="Pfam" id="PF06414">
    <property type="entry name" value="Zeta_toxin"/>
    <property type="match status" value="1"/>
</dbReference>
<keyword evidence="3" id="KW-0547">Nucleotide-binding</keyword>
<organism evidence="8 9">
    <name type="scientific">Mycetocola lacteus</name>
    <dbReference type="NCBI Taxonomy" id="76637"/>
    <lineage>
        <taxon>Bacteria</taxon>
        <taxon>Bacillati</taxon>
        <taxon>Actinomycetota</taxon>
        <taxon>Actinomycetes</taxon>
        <taxon>Micrococcales</taxon>
        <taxon>Microbacteriaceae</taxon>
        <taxon>Mycetocola</taxon>
    </lineage>
</organism>
<dbReference type="GO" id="GO:0005524">
    <property type="term" value="F:ATP binding"/>
    <property type="evidence" value="ECO:0007669"/>
    <property type="project" value="UniProtKB-KW"/>
</dbReference>
<protein>
    <recommendedName>
        <fullName evidence="5">UDP-N-acetylglucosamine kinase</fullName>
        <ecNumber evidence="2">2.7.1.176</ecNumber>
    </recommendedName>
    <alternativeName>
        <fullName evidence="5">UDP-N-acetylglucosamine kinase</fullName>
    </alternativeName>
</protein>
<dbReference type="Gene3D" id="3.40.50.300">
    <property type="entry name" value="P-loop containing nucleotide triphosphate hydrolases"/>
    <property type="match status" value="1"/>
</dbReference>
<dbReference type="AlphaFoldDB" id="A0A3L7APH7"/>
<accession>A0A3L7APH7</accession>
<keyword evidence="4" id="KW-0067">ATP-binding</keyword>
<name>A0A3L7APH7_9MICO</name>
<comment type="caution">
    <text evidence="8">The sequence shown here is derived from an EMBL/GenBank/DDBJ whole genome shotgun (WGS) entry which is preliminary data.</text>
</comment>
<evidence type="ECO:0000256" key="5">
    <source>
        <dbReference type="ARBA" id="ARBA00032897"/>
    </source>
</evidence>
<dbReference type="Proteomes" id="UP000269438">
    <property type="component" value="Unassembled WGS sequence"/>
</dbReference>
<evidence type="ECO:0000259" key="7">
    <source>
        <dbReference type="Pfam" id="PF06414"/>
    </source>
</evidence>
<keyword evidence="9" id="KW-1185">Reference proteome</keyword>
<comment type="catalytic activity">
    <reaction evidence="6">
        <text>UDP-N-acetyl-alpha-D-glucosamine + ATP = UDP-N-acetyl-alpha-D-glucosamine 3'-phosphate + ADP + H(+)</text>
        <dbReference type="Rhea" id="RHEA:32671"/>
        <dbReference type="ChEBI" id="CHEBI:15378"/>
        <dbReference type="ChEBI" id="CHEBI:30616"/>
        <dbReference type="ChEBI" id="CHEBI:57705"/>
        <dbReference type="ChEBI" id="CHEBI:64353"/>
        <dbReference type="ChEBI" id="CHEBI:456216"/>
        <dbReference type="EC" id="2.7.1.176"/>
    </reaction>
</comment>
<evidence type="ECO:0000313" key="9">
    <source>
        <dbReference type="Proteomes" id="UP000269438"/>
    </source>
</evidence>
<feature type="domain" description="Zeta toxin" evidence="7">
    <location>
        <begin position="137"/>
        <end position="234"/>
    </location>
</feature>
<dbReference type="OrthoDB" id="4451554at2"/>
<evidence type="ECO:0000256" key="4">
    <source>
        <dbReference type="ARBA" id="ARBA00022840"/>
    </source>
</evidence>
<dbReference type="RefSeq" id="WP_121689070.1">
    <property type="nucleotide sequence ID" value="NZ_RCUY01000010.1"/>
</dbReference>
<dbReference type="InterPro" id="IPR010488">
    <property type="entry name" value="Zeta_toxin_domain"/>
</dbReference>
<dbReference type="InterPro" id="IPR027417">
    <property type="entry name" value="P-loop_NTPase"/>
</dbReference>
<evidence type="ECO:0000313" key="8">
    <source>
        <dbReference type="EMBL" id="RLP81378.1"/>
    </source>
</evidence>
<evidence type="ECO:0000256" key="2">
    <source>
        <dbReference type="ARBA" id="ARBA00011963"/>
    </source>
</evidence>
<dbReference type="EMBL" id="RCUY01000010">
    <property type="protein sequence ID" value="RLP81378.1"/>
    <property type="molecule type" value="Genomic_DNA"/>
</dbReference>
<reference evidence="8 9" key="1">
    <citation type="submission" date="2018-10" db="EMBL/GenBank/DDBJ databases">
        <authorList>
            <person name="Li J."/>
        </authorList>
    </citation>
    <scope>NUCLEOTIDE SEQUENCE [LARGE SCALE GENOMIC DNA]</scope>
    <source>
        <strain evidence="8 9">JCM 11654</strain>
    </source>
</reference>
<comment type="similarity">
    <text evidence="1">Belongs to the zeta toxin family.</text>
</comment>
<dbReference type="GO" id="GO:0016301">
    <property type="term" value="F:kinase activity"/>
    <property type="evidence" value="ECO:0007669"/>
    <property type="project" value="InterPro"/>
</dbReference>
<proteinExistence type="inferred from homology"/>
<evidence type="ECO:0000256" key="3">
    <source>
        <dbReference type="ARBA" id="ARBA00022741"/>
    </source>
</evidence>
<evidence type="ECO:0000256" key="6">
    <source>
        <dbReference type="ARBA" id="ARBA00048178"/>
    </source>
</evidence>
<dbReference type="EC" id="2.7.1.176" evidence="2"/>
<sequence>MSAARERVAAQLERVLQRDGLDNPWGDREDASTRWIFGDGFLYDTSRLRFQEDLIATARDRNPGSFGGVLAAVVTAGPPGAGKSTALANDPRLAGFRDIDADDFKDALLLDARDRGLLDHWLSTSLDDGRPIMPRELAGFVHAESTAIADAMREACLIDGENIVIHGTLSSIDYVGALLAELDEFGYEQLIIYDVEVPAEVAVERALDRWWSARELGTDPLGGRFVPPAGIRAYYPDDAARAVTAANAQALHDRAYRLGWDVDLTVVAP</sequence>
<dbReference type="SUPFAM" id="SSF52540">
    <property type="entry name" value="P-loop containing nucleoside triphosphate hydrolases"/>
    <property type="match status" value="1"/>
</dbReference>